<gene>
    <name evidence="2" type="ORF">BSL78_29208</name>
</gene>
<dbReference type="Proteomes" id="UP000230750">
    <property type="component" value="Unassembled WGS sequence"/>
</dbReference>
<organism evidence="2 3">
    <name type="scientific">Stichopus japonicus</name>
    <name type="common">Sea cucumber</name>
    <dbReference type="NCBI Taxonomy" id="307972"/>
    <lineage>
        <taxon>Eukaryota</taxon>
        <taxon>Metazoa</taxon>
        <taxon>Echinodermata</taxon>
        <taxon>Eleutherozoa</taxon>
        <taxon>Echinozoa</taxon>
        <taxon>Holothuroidea</taxon>
        <taxon>Aspidochirotacea</taxon>
        <taxon>Aspidochirotida</taxon>
        <taxon>Stichopodidae</taxon>
        <taxon>Apostichopus</taxon>
    </lineage>
</organism>
<dbReference type="AlphaFoldDB" id="A0A2G8JDZ7"/>
<dbReference type="InterPro" id="IPR013783">
    <property type="entry name" value="Ig-like_fold"/>
</dbReference>
<name>A0A2G8JDZ7_STIJA</name>
<proteinExistence type="predicted"/>
<sequence length="330" mass="37803">MEPGFARSISRESRESRGSSDRERPRSRTPSQRVGSVELDTRSKVVSFRREAESPLPPSMSIGQGAERAYPRYRQELRQEKLLQRQAVALFSYRTETREQPHARYLKEAQSDRNKIHGTSPTPKYASPTRRDRQIHRLEGRVETQRMHTRESSSYLARKHQGVEQGNHQALEAGNPPVRYRSKERTTPTSIDMKADEITRTDTGDDTHDDRSYDRSYEVSFADSIREELGEIEELPRDKVSRKSKREAAVELEGPPTFSKFLRDVSVMEGRRVLLEVEVTGSRPMDVAWLRTVKISQIAGISGTSTEVTSANWKLLRSSQKTVANILVKY</sequence>
<evidence type="ECO:0000256" key="1">
    <source>
        <dbReference type="SAM" id="MobiDB-lite"/>
    </source>
</evidence>
<evidence type="ECO:0000313" key="3">
    <source>
        <dbReference type="Proteomes" id="UP000230750"/>
    </source>
</evidence>
<protein>
    <submittedName>
        <fullName evidence="2">Putative titin</fullName>
    </submittedName>
</protein>
<feature type="compositionally biased region" description="Basic and acidic residues" evidence="1">
    <location>
        <begin position="39"/>
        <end position="53"/>
    </location>
</feature>
<feature type="compositionally biased region" description="Basic and acidic residues" evidence="1">
    <location>
        <begin position="9"/>
        <end position="26"/>
    </location>
</feature>
<feature type="region of interest" description="Disordered" evidence="1">
    <location>
        <begin position="1"/>
        <end position="67"/>
    </location>
</feature>
<accession>A0A2G8JDZ7</accession>
<evidence type="ECO:0000313" key="2">
    <source>
        <dbReference type="EMBL" id="PIK33970.1"/>
    </source>
</evidence>
<dbReference type="Gene3D" id="2.60.40.10">
    <property type="entry name" value="Immunoglobulins"/>
    <property type="match status" value="1"/>
</dbReference>
<dbReference type="EMBL" id="MRZV01002331">
    <property type="protein sequence ID" value="PIK33970.1"/>
    <property type="molecule type" value="Genomic_DNA"/>
</dbReference>
<dbReference type="InterPro" id="IPR036179">
    <property type="entry name" value="Ig-like_dom_sf"/>
</dbReference>
<keyword evidence="3" id="KW-1185">Reference proteome</keyword>
<dbReference type="SUPFAM" id="SSF48726">
    <property type="entry name" value="Immunoglobulin"/>
    <property type="match status" value="1"/>
</dbReference>
<reference evidence="2 3" key="1">
    <citation type="journal article" date="2017" name="PLoS Biol.">
        <title>The sea cucumber genome provides insights into morphological evolution and visceral regeneration.</title>
        <authorList>
            <person name="Zhang X."/>
            <person name="Sun L."/>
            <person name="Yuan J."/>
            <person name="Sun Y."/>
            <person name="Gao Y."/>
            <person name="Zhang L."/>
            <person name="Li S."/>
            <person name="Dai H."/>
            <person name="Hamel J.F."/>
            <person name="Liu C."/>
            <person name="Yu Y."/>
            <person name="Liu S."/>
            <person name="Lin W."/>
            <person name="Guo K."/>
            <person name="Jin S."/>
            <person name="Xu P."/>
            <person name="Storey K.B."/>
            <person name="Huan P."/>
            <person name="Zhang T."/>
            <person name="Zhou Y."/>
            <person name="Zhang J."/>
            <person name="Lin C."/>
            <person name="Li X."/>
            <person name="Xing L."/>
            <person name="Huo D."/>
            <person name="Sun M."/>
            <person name="Wang L."/>
            <person name="Mercier A."/>
            <person name="Li F."/>
            <person name="Yang H."/>
            <person name="Xiang J."/>
        </authorList>
    </citation>
    <scope>NUCLEOTIDE SEQUENCE [LARGE SCALE GENOMIC DNA]</scope>
    <source>
        <strain evidence="2">Shaxun</strain>
        <tissue evidence="2">Muscle</tissue>
    </source>
</reference>
<feature type="region of interest" description="Disordered" evidence="1">
    <location>
        <begin position="111"/>
        <end position="191"/>
    </location>
</feature>
<comment type="caution">
    <text evidence="2">The sequence shown here is derived from an EMBL/GenBank/DDBJ whole genome shotgun (WGS) entry which is preliminary data.</text>
</comment>
<feature type="compositionally biased region" description="Basic and acidic residues" evidence="1">
    <location>
        <begin position="129"/>
        <end position="151"/>
    </location>
</feature>